<reference evidence="2" key="1">
    <citation type="submission" date="2020-07" db="EMBL/GenBank/DDBJ databases">
        <authorList>
            <person name="Nieuwenhuis M."/>
            <person name="Van De Peppel L.J.J."/>
        </authorList>
    </citation>
    <scope>NUCLEOTIDE SEQUENCE</scope>
    <source>
        <strain evidence="2">AP01</strain>
        <tissue evidence="2">Mycelium</tissue>
    </source>
</reference>
<evidence type="ECO:0000256" key="1">
    <source>
        <dbReference type="SAM" id="SignalP"/>
    </source>
</evidence>
<evidence type="ECO:0000313" key="2">
    <source>
        <dbReference type="EMBL" id="KAG5643279.1"/>
    </source>
</evidence>
<feature type="chain" id="PRO_5040478673" evidence="1">
    <location>
        <begin position="20"/>
        <end position="117"/>
    </location>
</feature>
<evidence type="ECO:0000313" key="3">
    <source>
        <dbReference type="Proteomes" id="UP000775547"/>
    </source>
</evidence>
<keyword evidence="1" id="KW-0732">Signal</keyword>
<protein>
    <submittedName>
        <fullName evidence="2">Uncharacterized protein</fullName>
    </submittedName>
</protein>
<dbReference type="OrthoDB" id="77201at2759"/>
<organism evidence="2 3">
    <name type="scientific">Asterophora parasitica</name>
    <dbReference type="NCBI Taxonomy" id="117018"/>
    <lineage>
        <taxon>Eukaryota</taxon>
        <taxon>Fungi</taxon>
        <taxon>Dikarya</taxon>
        <taxon>Basidiomycota</taxon>
        <taxon>Agaricomycotina</taxon>
        <taxon>Agaricomycetes</taxon>
        <taxon>Agaricomycetidae</taxon>
        <taxon>Agaricales</taxon>
        <taxon>Tricholomatineae</taxon>
        <taxon>Lyophyllaceae</taxon>
        <taxon>Asterophora</taxon>
    </lineage>
</organism>
<reference evidence="2" key="2">
    <citation type="submission" date="2021-10" db="EMBL/GenBank/DDBJ databases">
        <title>Phylogenomics reveals ancestral predisposition of the termite-cultivated fungus Termitomyces towards a domesticated lifestyle.</title>
        <authorList>
            <person name="Auxier B."/>
            <person name="Grum-Grzhimaylo A."/>
            <person name="Cardenas M.E."/>
            <person name="Lodge J.D."/>
            <person name="Laessoe T."/>
            <person name="Pedersen O."/>
            <person name="Smith M.E."/>
            <person name="Kuyper T.W."/>
            <person name="Franco-Molano E.A."/>
            <person name="Baroni T.J."/>
            <person name="Aanen D.K."/>
        </authorList>
    </citation>
    <scope>NUCLEOTIDE SEQUENCE</scope>
    <source>
        <strain evidence="2">AP01</strain>
        <tissue evidence="2">Mycelium</tissue>
    </source>
</reference>
<accession>A0A9P7G5K6</accession>
<dbReference type="EMBL" id="JABCKV010000123">
    <property type="protein sequence ID" value="KAG5643279.1"/>
    <property type="molecule type" value="Genomic_DNA"/>
</dbReference>
<feature type="signal peptide" evidence="1">
    <location>
        <begin position="1"/>
        <end position="19"/>
    </location>
</feature>
<gene>
    <name evidence="2" type="ORF">DXG03_001246</name>
</gene>
<dbReference type="Proteomes" id="UP000775547">
    <property type="component" value="Unassembled WGS sequence"/>
</dbReference>
<sequence length="117" mass="13032">MVLTIVFLFALALEEKIIASAHSLEPRQADTIATGVAPFKAPPNCFPAIGFTVPSDVPSSLTRWWCDPSTEYGFVGFSYEVTACQNLTTLRAEFLDIQQRFKGRYVRLYGACDRDGF</sequence>
<dbReference type="AlphaFoldDB" id="A0A9P7G5K6"/>
<keyword evidence="3" id="KW-1185">Reference proteome</keyword>
<proteinExistence type="predicted"/>
<name>A0A9P7G5K6_9AGAR</name>
<comment type="caution">
    <text evidence="2">The sequence shown here is derived from an EMBL/GenBank/DDBJ whole genome shotgun (WGS) entry which is preliminary data.</text>
</comment>